<keyword evidence="2" id="KW-1185">Reference proteome</keyword>
<organism evidence="1 2">
    <name type="scientific">Holothuria leucospilota</name>
    <name type="common">Black long sea cucumber</name>
    <name type="synonym">Mertensiothuria leucospilota</name>
    <dbReference type="NCBI Taxonomy" id="206669"/>
    <lineage>
        <taxon>Eukaryota</taxon>
        <taxon>Metazoa</taxon>
        <taxon>Echinodermata</taxon>
        <taxon>Eleutherozoa</taxon>
        <taxon>Echinozoa</taxon>
        <taxon>Holothuroidea</taxon>
        <taxon>Aspidochirotacea</taxon>
        <taxon>Aspidochirotida</taxon>
        <taxon>Holothuriidae</taxon>
        <taxon>Holothuria</taxon>
    </lineage>
</organism>
<evidence type="ECO:0000313" key="2">
    <source>
        <dbReference type="Proteomes" id="UP001152320"/>
    </source>
</evidence>
<protein>
    <submittedName>
        <fullName evidence="1">Uncharacterized protein</fullName>
    </submittedName>
</protein>
<comment type="caution">
    <text evidence="1">The sequence shown here is derived from an EMBL/GenBank/DDBJ whole genome shotgun (WGS) entry which is preliminary data.</text>
</comment>
<dbReference type="Proteomes" id="UP001152320">
    <property type="component" value="Chromosome 2"/>
</dbReference>
<gene>
    <name evidence="1" type="ORF">HOLleu_05167</name>
</gene>
<proteinExistence type="predicted"/>
<accession>A0A9Q1HH83</accession>
<dbReference type="AlphaFoldDB" id="A0A9Q1HH83"/>
<reference evidence="1" key="1">
    <citation type="submission" date="2021-10" db="EMBL/GenBank/DDBJ databases">
        <title>Tropical sea cucumber genome reveals ecological adaptation and Cuvierian tubules defense mechanism.</title>
        <authorList>
            <person name="Chen T."/>
        </authorList>
    </citation>
    <scope>NUCLEOTIDE SEQUENCE</scope>
    <source>
        <strain evidence="1">Nanhai2018</strain>
        <tissue evidence="1">Muscle</tissue>
    </source>
</reference>
<sequence length="105" mass="11045">MYKDPDFPAPTPMPFSSNGYPSACDEISSELTSSPLCHLTIDKVVDNVIPVSTSSAPFTSSTSLPAPIQPIAPAAHTNPVTPLHSISCTTERRNGQSYCPHCGAS</sequence>
<evidence type="ECO:0000313" key="1">
    <source>
        <dbReference type="EMBL" id="KAJ8046484.1"/>
    </source>
</evidence>
<dbReference type="EMBL" id="JAIZAY010000002">
    <property type="protein sequence ID" value="KAJ8046484.1"/>
    <property type="molecule type" value="Genomic_DNA"/>
</dbReference>
<name>A0A9Q1HH83_HOLLE</name>